<dbReference type="InterPro" id="IPR012795">
    <property type="entry name" value="tRNA_Ile_lys_synt_N"/>
</dbReference>
<dbReference type="Gene3D" id="3.40.50.620">
    <property type="entry name" value="HUPs"/>
    <property type="match status" value="1"/>
</dbReference>
<comment type="function">
    <text evidence="8">Ligates lysine onto the cytidine present at position 34 of the AUA codon-specific tRNA(Ile) that contains the anticodon CAU, in an ATP-dependent manner. Cytidine is converted to lysidine, thus changing the amino acid specificity of the tRNA from methionine to isoleucine.</text>
</comment>
<dbReference type="SMART" id="SM00977">
    <property type="entry name" value="TilS_C"/>
    <property type="match status" value="1"/>
</dbReference>
<comment type="similarity">
    <text evidence="8">Belongs to the tRNA(Ile)-lysidine synthase family.</text>
</comment>
<dbReference type="SUPFAM" id="SSF82829">
    <property type="entry name" value="MesJ substrate recognition domain-like"/>
    <property type="match status" value="1"/>
</dbReference>
<dbReference type="PANTHER" id="PTHR43033:SF1">
    <property type="entry name" value="TRNA(ILE)-LYSIDINE SYNTHASE-RELATED"/>
    <property type="match status" value="1"/>
</dbReference>
<evidence type="ECO:0000256" key="8">
    <source>
        <dbReference type="HAMAP-Rule" id="MF_01161"/>
    </source>
</evidence>
<dbReference type="GO" id="GO:0032267">
    <property type="term" value="F:tRNA(Ile)-lysidine synthase activity"/>
    <property type="evidence" value="ECO:0007669"/>
    <property type="project" value="UniProtKB-EC"/>
</dbReference>
<comment type="domain">
    <text evidence="8">The N-terminal region contains the highly conserved SGGXDS motif, predicted to be a P-loop motif involved in ATP binding.</text>
</comment>
<dbReference type="SUPFAM" id="SSF52402">
    <property type="entry name" value="Adenine nucleotide alpha hydrolases-like"/>
    <property type="match status" value="1"/>
</dbReference>
<evidence type="ECO:0000256" key="7">
    <source>
        <dbReference type="ARBA" id="ARBA00048539"/>
    </source>
</evidence>
<sequence>MTRLNNSMANLATLTFSKEWIDNLFSTGNRVRVGLSGGVDSCVLLHALVSQLSNEQKQQVSAIHVHHGLSDNADEWLKFCEDFCQSLNVSFVAERVALAEQGSIEEAARNARYQVFEQTLGAHDVLFLAHHAGDQVETVLFRLLRGTGGKGLSGMPYQRDIGEQGAYLVRPFLDASKADIEAYAEIHKLQWVEDESNTDEQFSRNYLRHSVVPSLQQRFPSLESNIVSTAQRIETDYSMLAKLSHQQLASWSDEFGGLVLSHLAELPLDDKAFWVRQFLAKFDISLPHAQLISVTNMFFGENDRQPEQVLQNKRLLRHQGTLYLLPQELPVVLGSLPNGEWLNRSFDKVRVVSSSACELKTRPLGVDLAMPSGHSRRLKKWLNDLQIPSWWREHLPYVYQQGELVAIGDLWVHPEWEGEVEWEVSGLLPLPRKKR</sequence>
<evidence type="ECO:0000256" key="5">
    <source>
        <dbReference type="ARBA" id="ARBA00022741"/>
    </source>
</evidence>
<dbReference type="NCBIfam" id="TIGR02432">
    <property type="entry name" value="lysidine_TilS_N"/>
    <property type="match status" value="1"/>
</dbReference>
<feature type="domain" description="Lysidine-tRNA(Ile) synthetase C-terminal" evidence="9">
    <location>
        <begin position="357"/>
        <end position="422"/>
    </location>
</feature>
<evidence type="ECO:0000256" key="2">
    <source>
        <dbReference type="ARBA" id="ARBA00022490"/>
    </source>
</evidence>
<keyword evidence="3 8" id="KW-0436">Ligase</keyword>
<dbReference type="InterPro" id="IPR014729">
    <property type="entry name" value="Rossmann-like_a/b/a_fold"/>
</dbReference>
<dbReference type="Gene3D" id="1.20.59.20">
    <property type="match status" value="1"/>
</dbReference>
<evidence type="ECO:0000313" key="11">
    <source>
        <dbReference type="Proteomes" id="UP001209713"/>
    </source>
</evidence>
<dbReference type="InterPro" id="IPR012094">
    <property type="entry name" value="tRNA_Ile_lys_synt"/>
</dbReference>
<name>A0ABT2YV70_9GAMM</name>
<evidence type="ECO:0000256" key="3">
    <source>
        <dbReference type="ARBA" id="ARBA00022598"/>
    </source>
</evidence>
<dbReference type="Proteomes" id="UP001209713">
    <property type="component" value="Unassembled WGS sequence"/>
</dbReference>
<keyword evidence="6 8" id="KW-0067">ATP-binding</keyword>
<comment type="catalytic activity">
    <reaction evidence="7 8">
        <text>cytidine(34) in tRNA(Ile2) + L-lysine + ATP = lysidine(34) in tRNA(Ile2) + AMP + diphosphate + H(+)</text>
        <dbReference type="Rhea" id="RHEA:43744"/>
        <dbReference type="Rhea" id="RHEA-COMP:10625"/>
        <dbReference type="Rhea" id="RHEA-COMP:10670"/>
        <dbReference type="ChEBI" id="CHEBI:15378"/>
        <dbReference type="ChEBI" id="CHEBI:30616"/>
        <dbReference type="ChEBI" id="CHEBI:32551"/>
        <dbReference type="ChEBI" id="CHEBI:33019"/>
        <dbReference type="ChEBI" id="CHEBI:82748"/>
        <dbReference type="ChEBI" id="CHEBI:83665"/>
        <dbReference type="ChEBI" id="CHEBI:456215"/>
        <dbReference type="EC" id="6.3.4.19"/>
    </reaction>
</comment>
<protein>
    <recommendedName>
        <fullName evidence="8">tRNA(Ile)-lysidine synthase</fullName>
        <ecNumber evidence="8">6.3.4.19</ecNumber>
    </recommendedName>
    <alternativeName>
        <fullName evidence="8">tRNA(Ile)-2-lysyl-cytidine synthase</fullName>
    </alternativeName>
    <alternativeName>
        <fullName evidence="8">tRNA(Ile)-lysidine synthetase</fullName>
    </alternativeName>
</protein>
<dbReference type="PANTHER" id="PTHR43033">
    <property type="entry name" value="TRNA(ILE)-LYSIDINE SYNTHASE-RELATED"/>
    <property type="match status" value="1"/>
</dbReference>
<dbReference type="NCBIfam" id="TIGR02433">
    <property type="entry name" value="lysidine_TilS_C"/>
    <property type="match status" value="1"/>
</dbReference>
<proteinExistence type="inferred from homology"/>
<dbReference type="SUPFAM" id="SSF56037">
    <property type="entry name" value="PheT/TilS domain"/>
    <property type="match status" value="1"/>
</dbReference>
<evidence type="ECO:0000256" key="4">
    <source>
        <dbReference type="ARBA" id="ARBA00022694"/>
    </source>
</evidence>
<dbReference type="RefSeq" id="WP_263531180.1">
    <property type="nucleotide sequence ID" value="NZ_JAOVZB010000006.1"/>
</dbReference>
<comment type="caution">
    <text evidence="10">The sequence shown here is derived from an EMBL/GenBank/DDBJ whole genome shotgun (WGS) entry which is preliminary data.</text>
</comment>
<gene>
    <name evidence="8 10" type="primary">tilS</name>
    <name evidence="10" type="ORF">OFY17_13070</name>
</gene>
<dbReference type="InterPro" id="IPR012796">
    <property type="entry name" value="Lysidine-tRNA-synth_C"/>
</dbReference>
<accession>A0ABT2YV70</accession>
<evidence type="ECO:0000256" key="1">
    <source>
        <dbReference type="ARBA" id="ARBA00004496"/>
    </source>
</evidence>
<reference evidence="10 11" key="1">
    <citation type="submission" date="2022-10" db="EMBL/GenBank/DDBJ databases">
        <title>Marinomonas transparenta sp. nov. and Marinomonas sargassi sp. nov., isolated from marine alga (Sargassum natans (L.) Gaillon).</title>
        <authorList>
            <person name="Wang Y."/>
        </authorList>
    </citation>
    <scope>NUCLEOTIDE SEQUENCE [LARGE SCALE GENOMIC DNA]</scope>
    <source>
        <strain evidence="10 11">C2222</strain>
    </source>
</reference>
<feature type="binding site" evidence="8">
    <location>
        <begin position="36"/>
        <end position="41"/>
    </location>
    <ligand>
        <name>ATP</name>
        <dbReference type="ChEBI" id="CHEBI:30616"/>
    </ligand>
</feature>
<keyword evidence="5 8" id="KW-0547">Nucleotide-binding</keyword>
<dbReference type="EMBL" id="JAOVZB010000006">
    <property type="protein sequence ID" value="MCV2403798.1"/>
    <property type="molecule type" value="Genomic_DNA"/>
</dbReference>
<organism evidence="10 11">
    <name type="scientific">Marinomonas sargassi</name>
    <dbReference type="NCBI Taxonomy" id="2984494"/>
    <lineage>
        <taxon>Bacteria</taxon>
        <taxon>Pseudomonadati</taxon>
        <taxon>Pseudomonadota</taxon>
        <taxon>Gammaproteobacteria</taxon>
        <taxon>Oceanospirillales</taxon>
        <taxon>Oceanospirillaceae</taxon>
        <taxon>Marinomonas</taxon>
    </lineage>
</organism>
<keyword evidence="11" id="KW-1185">Reference proteome</keyword>
<evidence type="ECO:0000256" key="6">
    <source>
        <dbReference type="ARBA" id="ARBA00022840"/>
    </source>
</evidence>
<keyword evidence="4 8" id="KW-0819">tRNA processing</keyword>
<dbReference type="Pfam" id="PF11734">
    <property type="entry name" value="TilS_C"/>
    <property type="match status" value="1"/>
</dbReference>
<dbReference type="HAMAP" id="MF_01161">
    <property type="entry name" value="tRNA_Ile_lys_synt"/>
    <property type="match status" value="1"/>
</dbReference>
<keyword evidence="2 8" id="KW-0963">Cytoplasm</keyword>
<evidence type="ECO:0000259" key="9">
    <source>
        <dbReference type="SMART" id="SM00977"/>
    </source>
</evidence>
<dbReference type="Pfam" id="PF01171">
    <property type="entry name" value="ATP_bind_3"/>
    <property type="match status" value="1"/>
</dbReference>
<dbReference type="InterPro" id="IPR011063">
    <property type="entry name" value="TilS/TtcA_N"/>
</dbReference>
<evidence type="ECO:0000313" key="10">
    <source>
        <dbReference type="EMBL" id="MCV2403798.1"/>
    </source>
</evidence>
<dbReference type="EC" id="6.3.4.19" evidence="8"/>
<comment type="subcellular location">
    <subcellularLocation>
        <location evidence="1 8">Cytoplasm</location>
    </subcellularLocation>
</comment>
<dbReference type="CDD" id="cd01992">
    <property type="entry name" value="TilS_N"/>
    <property type="match status" value="1"/>
</dbReference>